<dbReference type="InterPro" id="IPR045863">
    <property type="entry name" value="CorA_TM1_TM2"/>
</dbReference>
<comment type="similarity">
    <text evidence="2">Belongs to the CorA metal ion transporter (MIT) (TC 1.A.35) family.</text>
</comment>
<dbReference type="InterPro" id="IPR047199">
    <property type="entry name" value="CorA-like"/>
</dbReference>
<proteinExistence type="inferred from homology"/>
<dbReference type="SUPFAM" id="SSF143865">
    <property type="entry name" value="CorA soluble domain-like"/>
    <property type="match status" value="1"/>
</dbReference>
<feature type="transmembrane region" description="Helical" evidence="6">
    <location>
        <begin position="258"/>
        <end position="277"/>
    </location>
</feature>
<reference evidence="7" key="2">
    <citation type="journal article" date="2021" name="PeerJ">
        <title>Extensive microbial diversity within the chicken gut microbiome revealed by metagenomics and culture.</title>
        <authorList>
            <person name="Gilroy R."/>
            <person name="Ravi A."/>
            <person name="Getino M."/>
            <person name="Pursley I."/>
            <person name="Horton D.L."/>
            <person name="Alikhan N.F."/>
            <person name="Baker D."/>
            <person name="Gharbi K."/>
            <person name="Hall N."/>
            <person name="Watson M."/>
            <person name="Adriaenssens E.M."/>
            <person name="Foster-Nyarko E."/>
            <person name="Jarju S."/>
            <person name="Secka A."/>
            <person name="Antonio M."/>
            <person name="Oren A."/>
            <person name="Chaudhuri R.R."/>
            <person name="La Ragione R."/>
            <person name="Hildebrand F."/>
            <person name="Pallen M.J."/>
        </authorList>
    </citation>
    <scope>NUCLEOTIDE SEQUENCE</scope>
    <source>
        <strain evidence="7">B1-16210</strain>
    </source>
</reference>
<dbReference type="InterPro" id="IPR045861">
    <property type="entry name" value="CorA_cytoplasmic_dom"/>
</dbReference>
<dbReference type="GO" id="GO:0046873">
    <property type="term" value="F:metal ion transmembrane transporter activity"/>
    <property type="evidence" value="ECO:0007669"/>
    <property type="project" value="InterPro"/>
</dbReference>
<reference evidence="7" key="1">
    <citation type="submission" date="2020-10" db="EMBL/GenBank/DDBJ databases">
        <authorList>
            <person name="Gilroy R."/>
        </authorList>
    </citation>
    <scope>NUCLEOTIDE SEQUENCE</scope>
    <source>
        <strain evidence="7">B1-16210</strain>
    </source>
</reference>
<dbReference type="AlphaFoldDB" id="A0A940DDF9"/>
<evidence type="ECO:0000256" key="5">
    <source>
        <dbReference type="ARBA" id="ARBA00023136"/>
    </source>
</evidence>
<protein>
    <submittedName>
        <fullName evidence="7">Magnesium transporter CorA family protein</fullName>
    </submittedName>
</protein>
<comment type="subcellular location">
    <subcellularLocation>
        <location evidence="1">Membrane</location>
        <topology evidence="1">Multi-pass membrane protein</topology>
    </subcellularLocation>
</comment>
<feature type="transmembrane region" description="Helical" evidence="6">
    <location>
        <begin position="289"/>
        <end position="310"/>
    </location>
</feature>
<dbReference type="Proteomes" id="UP000721442">
    <property type="component" value="Unassembled WGS sequence"/>
</dbReference>
<accession>A0A940DDF9</accession>
<evidence type="ECO:0000256" key="6">
    <source>
        <dbReference type="SAM" id="Phobius"/>
    </source>
</evidence>
<evidence type="ECO:0000256" key="3">
    <source>
        <dbReference type="ARBA" id="ARBA00022692"/>
    </source>
</evidence>
<dbReference type="Gene3D" id="3.30.460.20">
    <property type="entry name" value="CorA soluble domain-like"/>
    <property type="match status" value="1"/>
</dbReference>
<gene>
    <name evidence="7" type="ORF">IAC77_00570</name>
</gene>
<dbReference type="PANTHER" id="PTHR47891">
    <property type="entry name" value="TRANSPORTER-RELATED"/>
    <property type="match status" value="1"/>
</dbReference>
<keyword evidence="5 6" id="KW-0472">Membrane</keyword>
<dbReference type="Gene3D" id="1.20.58.340">
    <property type="entry name" value="Magnesium transport protein CorA, transmembrane region"/>
    <property type="match status" value="2"/>
</dbReference>
<name>A0A940DDF9_9PROT</name>
<dbReference type="GO" id="GO:0016020">
    <property type="term" value="C:membrane"/>
    <property type="evidence" value="ECO:0007669"/>
    <property type="project" value="UniProtKB-SubCell"/>
</dbReference>
<evidence type="ECO:0000256" key="1">
    <source>
        <dbReference type="ARBA" id="ARBA00004141"/>
    </source>
</evidence>
<dbReference type="Pfam" id="PF01544">
    <property type="entry name" value="CorA"/>
    <property type="match status" value="1"/>
</dbReference>
<sequence>MPHEVSTKCGELNNSCSLGGVMFVTEKLKSFSWINVGNPDHEDFERLQSEYKIDENTIFDILDPDEQPRFEVEDDYKVIIVRFPIINRETDTLWHTEPLSIIYSANRVVTVCRKRCDLLDKIKRDEKTSREEFVLNIIYYIAESYLRFLKELNKRVLASKKILQERIRKNELMALLEVENSYTLYMAGLKGNVAVLDKLEKVRGFVKTEEARELAEDARIELSQGIEVVTSYSKMLKSIKETFESVINMDSNMYINRLTMWNIILVVPTVIVGYYGMNMTLPFADSAQTAVVIFVLIMILLIGFALFSIIRQRVV</sequence>
<dbReference type="InterPro" id="IPR002523">
    <property type="entry name" value="MgTranspt_CorA/ZnTranspt_ZntB"/>
</dbReference>
<keyword evidence="3 6" id="KW-0812">Transmembrane</keyword>
<dbReference type="SUPFAM" id="SSF144083">
    <property type="entry name" value="Magnesium transport protein CorA, transmembrane region"/>
    <property type="match status" value="1"/>
</dbReference>
<keyword evidence="4 6" id="KW-1133">Transmembrane helix</keyword>
<dbReference type="PANTHER" id="PTHR47891:SF2">
    <property type="entry name" value="MAGNESIUM AND COBALT TRANSPORTER"/>
    <property type="match status" value="1"/>
</dbReference>
<dbReference type="CDD" id="cd12827">
    <property type="entry name" value="EcCorA_ZntB-like_u2"/>
    <property type="match status" value="1"/>
</dbReference>
<evidence type="ECO:0000256" key="4">
    <source>
        <dbReference type="ARBA" id="ARBA00022989"/>
    </source>
</evidence>
<organism evidence="7 8">
    <name type="scientific">Candidatus Enterousia excrementavium</name>
    <dbReference type="NCBI Taxonomy" id="2840789"/>
    <lineage>
        <taxon>Bacteria</taxon>
        <taxon>Pseudomonadati</taxon>
        <taxon>Pseudomonadota</taxon>
        <taxon>Alphaproteobacteria</taxon>
        <taxon>Candidatus Enterousia</taxon>
    </lineage>
</organism>
<dbReference type="EMBL" id="JADINE010000008">
    <property type="protein sequence ID" value="MBO8406940.1"/>
    <property type="molecule type" value="Genomic_DNA"/>
</dbReference>
<evidence type="ECO:0000313" key="7">
    <source>
        <dbReference type="EMBL" id="MBO8406940.1"/>
    </source>
</evidence>
<comment type="caution">
    <text evidence="7">The sequence shown here is derived from an EMBL/GenBank/DDBJ whole genome shotgun (WGS) entry which is preliminary data.</text>
</comment>
<evidence type="ECO:0000313" key="8">
    <source>
        <dbReference type="Proteomes" id="UP000721442"/>
    </source>
</evidence>
<evidence type="ECO:0000256" key="2">
    <source>
        <dbReference type="ARBA" id="ARBA00009765"/>
    </source>
</evidence>